<protein>
    <submittedName>
        <fullName evidence="10">CYP2C8</fullName>
    </submittedName>
</protein>
<evidence type="ECO:0000256" key="2">
    <source>
        <dbReference type="ARBA" id="ARBA00010617"/>
    </source>
</evidence>
<gene>
    <name evidence="10" type="ORF">EB796_008567</name>
</gene>
<organism evidence="10 11">
    <name type="scientific">Bugula neritina</name>
    <name type="common">Brown bryozoan</name>
    <name type="synonym">Sertularia neritina</name>
    <dbReference type="NCBI Taxonomy" id="10212"/>
    <lineage>
        <taxon>Eukaryota</taxon>
        <taxon>Metazoa</taxon>
        <taxon>Spiralia</taxon>
        <taxon>Lophotrochozoa</taxon>
        <taxon>Bryozoa</taxon>
        <taxon>Gymnolaemata</taxon>
        <taxon>Cheilostomatida</taxon>
        <taxon>Flustrina</taxon>
        <taxon>Buguloidea</taxon>
        <taxon>Bugulidae</taxon>
        <taxon>Bugula</taxon>
    </lineage>
</organism>
<keyword evidence="5 7" id="KW-0408">Iron</keyword>
<feature type="binding site" description="axial binding residue" evidence="7">
    <location>
        <position position="461"/>
    </location>
    <ligand>
        <name>heme</name>
        <dbReference type="ChEBI" id="CHEBI:30413"/>
    </ligand>
    <ligandPart>
        <name>Fe</name>
        <dbReference type="ChEBI" id="CHEBI:18248"/>
    </ligandPart>
</feature>
<dbReference type="GO" id="GO:0005737">
    <property type="term" value="C:cytoplasm"/>
    <property type="evidence" value="ECO:0007669"/>
    <property type="project" value="TreeGrafter"/>
</dbReference>
<dbReference type="EMBL" id="VXIV02001454">
    <property type="protein sequence ID" value="KAF6033137.1"/>
    <property type="molecule type" value="Genomic_DNA"/>
</dbReference>
<dbReference type="Gene3D" id="1.10.630.10">
    <property type="entry name" value="Cytochrome P450"/>
    <property type="match status" value="1"/>
</dbReference>
<dbReference type="GO" id="GO:0006082">
    <property type="term" value="P:organic acid metabolic process"/>
    <property type="evidence" value="ECO:0007669"/>
    <property type="project" value="TreeGrafter"/>
</dbReference>
<dbReference type="InterPro" id="IPR001128">
    <property type="entry name" value="Cyt_P450"/>
</dbReference>
<keyword evidence="6 8" id="KW-0503">Monooxygenase</keyword>
<comment type="cofactor">
    <cofactor evidence="1 7">
        <name>heme</name>
        <dbReference type="ChEBI" id="CHEBI:30413"/>
    </cofactor>
</comment>
<keyword evidence="3 7" id="KW-0479">Metal-binding</keyword>
<reference evidence="10" key="1">
    <citation type="submission" date="2020-06" db="EMBL/GenBank/DDBJ databases">
        <title>Draft genome of Bugula neritina, a colonial animal packing powerful symbionts and potential medicines.</title>
        <authorList>
            <person name="Rayko M."/>
        </authorList>
    </citation>
    <scope>NUCLEOTIDE SEQUENCE [LARGE SCALE GENOMIC DNA]</scope>
    <source>
        <strain evidence="10">Kwan_BN1</strain>
    </source>
</reference>
<keyword evidence="7 8" id="KW-0349">Heme</keyword>
<keyword evidence="9" id="KW-0812">Transmembrane</keyword>
<evidence type="ECO:0000256" key="9">
    <source>
        <dbReference type="SAM" id="Phobius"/>
    </source>
</evidence>
<comment type="caution">
    <text evidence="10">The sequence shown here is derived from an EMBL/GenBank/DDBJ whole genome shotgun (WGS) entry which is preliminary data.</text>
</comment>
<evidence type="ECO:0000313" key="11">
    <source>
        <dbReference type="Proteomes" id="UP000593567"/>
    </source>
</evidence>
<dbReference type="GO" id="GO:0008395">
    <property type="term" value="F:steroid hydroxylase activity"/>
    <property type="evidence" value="ECO:0007669"/>
    <property type="project" value="TreeGrafter"/>
</dbReference>
<proteinExistence type="inferred from homology"/>
<evidence type="ECO:0000256" key="5">
    <source>
        <dbReference type="ARBA" id="ARBA00023004"/>
    </source>
</evidence>
<accession>A0A7J7K4K0</accession>
<feature type="transmembrane region" description="Helical" evidence="9">
    <location>
        <begin position="31"/>
        <end position="51"/>
    </location>
</feature>
<keyword evidence="9" id="KW-1133">Transmembrane helix</keyword>
<dbReference type="InterPro" id="IPR002401">
    <property type="entry name" value="Cyt_P450_E_grp-I"/>
</dbReference>
<dbReference type="InterPro" id="IPR017972">
    <property type="entry name" value="Cyt_P450_CS"/>
</dbReference>
<evidence type="ECO:0000256" key="6">
    <source>
        <dbReference type="ARBA" id="ARBA00023033"/>
    </source>
</evidence>
<keyword evidence="11" id="KW-1185">Reference proteome</keyword>
<dbReference type="GO" id="GO:0020037">
    <property type="term" value="F:heme binding"/>
    <property type="evidence" value="ECO:0007669"/>
    <property type="project" value="InterPro"/>
</dbReference>
<dbReference type="Proteomes" id="UP000593567">
    <property type="component" value="Unassembled WGS sequence"/>
</dbReference>
<dbReference type="InterPro" id="IPR036396">
    <property type="entry name" value="Cyt_P450_sf"/>
</dbReference>
<dbReference type="AlphaFoldDB" id="A0A7J7K4K0"/>
<sequence>MFCIHFSEQVYIQIMSAVENFGYVLEYVLDYVEINVLTVALGLVVFVLLFWSSILEKHKYPPGPIPLPFIGNGYSIFAKNKSQFRYKNWSRKYGNVVSYVMFGQWTVELFGYDAIHEAFVERSDIFSNREAHILQKVVKAKGLIFSDDWKELRRQALTVFRDHGMGKLVMEAKIIEEQEYLIGKLSSLKGTQSSDTFKLVVGGAVSNVINQVVFGRRLDYEDVDLKCLRFFEAYYVAALKALLIPGYKYLPWDPIGLRPLQLYERQAREFFRSEVELHRKSLDINEPRDYIDTFLIEGIKNGNSLFSDEEELCSTISQLYIAGYDTTSTTLTWALLFLVNYPQCQDKIHEEICKTVGSRAVCWKDRVSMHYTQAFIQEVLRFSGLTGSALSHVCTADTVIQGHSIPKGCRIMANLYSTYHDESVFPESYLFKSERFLNSDGEFVKPTGKQMLPFSLGKRACLGEGLARTELFMFLVSIVQQFHFTAVGETKSAEEGIDVFTHSPLPFKYTFCARE</sequence>
<dbReference type="FunFam" id="1.10.630.10:FF:000036">
    <property type="entry name" value="CYtochrome P450 family"/>
    <property type="match status" value="1"/>
</dbReference>
<evidence type="ECO:0000256" key="1">
    <source>
        <dbReference type="ARBA" id="ARBA00001971"/>
    </source>
</evidence>
<dbReference type="PRINTS" id="PR00385">
    <property type="entry name" value="P450"/>
</dbReference>
<dbReference type="PROSITE" id="PS00086">
    <property type="entry name" value="CYTOCHROME_P450"/>
    <property type="match status" value="1"/>
</dbReference>
<comment type="similarity">
    <text evidence="2 8">Belongs to the cytochrome P450 family.</text>
</comment>
<dbReference type="GO" id="GO:0005506">
    <property type="term" value="F:iron ion binding"/>
    <property type="evidence" value="ECO:0007669"/>
    <property type="project" value="InterPro"/>
</dbReference>
<dbReference type="PRINTS" id="PR00463">
    <property type="entry name" value="EP450I"/>
</dbReference>
<dbReference type="GO" id="GO:0016712">
    <property type="term" value="F:oxidoreductase activity, acting on paired donors, with incorporation or reduction of molecular oxygen, reduced flavin or flavoprotein as one donor, and incorporation of one atom of oxygen"/>
    <property type="evidence" value="ECO:0007669"/>
    <property type="project" value="TreeGrafter"/>
</dbReference>
<dbReference type="GO" id="GO:0006805">
    <property type="term" value="P:xenobiotic metabolic process"/>
    <property type="evidence" value="ECO:0007669"/>
    <property type="project" value="TreeGrafter"/>
</dbReference>
<evidence type="ECO:0000256" key="7">
    <source>
        <dbReference type="PIRSR" id="PIRSR602401-1"/>
    </source>
</evidence>
<evidence type="ECO:0000256" key="4">
    <source>
        <dbReference type="ARBA" id="ARBA00023002"/>
    </source>
</evidence>
<evidence type="ECO:0000256" key="3">
    <source>
        <dbReference type="ARBA" id="ARBA00022723"/>
    </source>
</evidence>
<dbReference type="Pfam" id="PF00067">
    <property type="entry name" value="p450"/>
    <property type="match status" value="1"/>
</dbReference>
<dbReference type="PANTHER" id="PTHR24300">
    <property type="entry name" value="CYTOCHROME P450 508A4-RELATED"/>
    <property type="match status" value="1"/>
</dbReference>
<dbReference type="InterPro" id="IPR050182">
    <property type="entry name" value="Cytochrome_P450_fam2"/>
</dbReference>
<evidence type="ECO:0000256" key="8">
    <source>
        <dbReference type="RuleBase" id="RU000461"/>
    </source>
</evidence>
<name>A0A7J7K4K0_BUGNE</name>
<dbReference type="SUPFAM" id="SSF48264">
    <property type="entry name" value="Cytochrome P450"/>
    <property type="match status" value="1"/>
</dbReference>
<evidence type="ECO:0000313" key="10">
    <source>
        <dbReference type="EMBL" id="KAF6033137.1"/>
    </source>
</evidence>
<dbReference type="PANTHER" id="PTHR24300:SF397">
    <property type="entry name" value="CYTOCHROME P450 2U1"/>
    <property type="match status" value="1"/>
</dbReference>
<keyword evidence="9" id="KW-0472">Membrane</keyword>
<dbReference type="OrthoDB" id="2789670at2759"/>
<keyword evidence="4 8" id="KW-0560">Oxidoreductase</keyword>